<dbReference type="PANTHER" id="PTHR30535">
    <property type="entry name" value="VITAMIN B12-BINDING PROTEIN"/>
    <property type="match status" value="1"/>
</dbReference>
<dbReference type="RefSeq" id="WP_343839529.1">
    <property type="nucleotide sequence ID" value="NZ_BAAADO010000003.1"/>
</dbReference>
<dbReference type="Pfam" id="PF01497">
    <property type="entry name" value="Peripla_BP_2"/>
    <property type="match status" value="1"/>
</dbReference>
<dbReference type="InterPro" id="IPR050902">
    <property type="entry name" value="ABC_Transporter_SBP"/>
</dbReference>
<evidence type="ECO:0000313" key="5">
    <source>
        <dbReference type="Proteomes" id="UP001500880"/>
    </source>
</evidence>
<name>A0ABP3L2G7_9BACI</name>
<dbReference type="CDD" id="cd01144">
    <property type="entry name" value="BtuF"/>
    <property type="match status" value="1"/>
</dbReference>
<dbReference type="Gene3D" id="3.40.50.1980">
    <property type="entry name" value="Nitrogenase molybdenum iron protein domain"/>
    <property type="match status" value="2"/>
</dbReference>
<feature type="domain" description="Fe/B12 periplasmic-binding" evidence="3">
    <location>
        <begin position="2"/>
        <end position="257"/>
    </location>
</feature>
<evidence type="ECO:0000313" key="4">
    <source>
        <dbReference type="EMBL" id="GAA0490507.1"/>
    </source>
</evidence>
<dbReference type="InterPro" id="IPR002491">
    <property type="entry name" value="ABC_transptr_periplasmic_BD"/>
</dbReference>
<organism evidence="4 5">
    <name type="scientific">Salinibacillus aidingensis</name>
    <dbReference type="NCBI Taxonomy" id="237684"/>
    <lineage>
        <taxon>Bacteria</taxon>
        <taxon>Bacillati</taxon>
        <taxon>Bacillota</taxon>
        <taxon>Bacilli</taxon>
        <taxon>Bacillales</taxon>
        <taxon>Bacillaceae</taxon>
        <taxon>Salinibacillus</taxon>
    </lineage>
</organism>
<sequence>MRLVSICPSNTEIVEYLGLTDHLAGVDDFSDWPEVVQRLPKLGPDLDIDMDKVEALKPDLVLASLSVPGMEKNVEELKRRNLPHIVLDPDSLEEIGENLLFAGRYLGVSSKAKEIYQFYKNRIEEYRSLANQITNKKRVYWEWWPKPVFTPGRMNWLTEISQLAGACNVFASEDQASVQTDWEKVRQQNPDTIIMVWVGVITEKMNPELVRRRPGWEQMKAVKHNEILVLDESLFCRPSPRLIEGLEKLASQLHPEIFPAYTGKDPLLKS</sequence>
<protein>
    <submittedName>
        <fullName evidence="4">Cobalamin-binding protein</fullName>
    </submittedName>
</protein>
<dbReference type="SUPFAM" id="SSF53807">
    <property type="entry name" value="Helical backbone' metal receptor"/>
    <property type="match status" value="1"/>
</dbReference>
<evidence type="ECO:0000256" key="1">
    <source>
        <dbReference type="ARBA" id="ARBA00008814"/>
    </source>
</evidence>
<evidence type="ECO:0000256" key="2">
    <source>
        <dbReference type="ARBA" id="ARBA00022729"/>
    </source>
</evidence>
<comment type="similarity">
    <text evidence="1">Belongs to the bacterial solute-binding protein 8 family.</text>
</comment>
<dbReference type="InterPro" id="IPR054828">
    <property type="entry name" value="Vit_B12_bind_prot"/>
</dbReference>
<dbReference type="PROSITE" id="PS50983">
    <property type="entry name" value="FE_B12_PBP"/>
    <property type="match status" value="1"/>
</dbReference>
<keyword evidence="5" id="KW-1185">Reference proteome</keyword>
<comment type="caution">
    <text evidence="4">The sequence shown here is derived from an EMBL/GenBank/DDBJ whole genome shotgun (WGS) entry which is preliminary data.</text>
</comment>
<dbReference type="NCBIfam" id="NF038402">
    <property type="entry name" value="TroA_like"/>
    <property type="match status" value="1"/>
</dbReference>
<dbReference type="PANTHER" id="PTHR30535:SF34">
    <property type="entry name" value="MOLYBDATE-BINDING PROTEIN MOLA"/>
    <property type="match status" value="1"/>
</dbReference>
<accession>A0ABP3L2G7</accession>
<proteinExistence type="inferred from homology"/>
<keyword evidence="2" id="KW-0732">Signal</keyword>
<reference evidence="5" key="1">
    <citation type="journal article" date="2019" name="Int. J. Syst. Evol. Microbiol.">
        <title>The Global Catalogue of Microorganisms (GCM) 10K type strain sequencing project: providing services to taxonomists for standard genome sequencing and annotation.</title>
        <authorList>
            <consortium name="The Broad Institute Genomics Platform"/>
            <consortium name="The Broad Institute Genome Sequencing Center for Infectious Disease"/>
            <person name="Wu L."/>
            <person name="Ma J."/>
        </authorList>
    </citation>
    <scope>NUCLEOTIDE SEQUENCE [LARGE SCALE GENOMIC DNA]</scope>
    <source>
        <strain evidence="5">JCM 12389</strain>
    </source>
</reference>
<gene>
    <name evidence="4" type="ORF">GCM10008986_15640</name>
</gene>
<evidence type="ECO:0000259" key="3">
    <source>
        <dbReference type="PROSITE" id="PS50983"/>
    </source>
</evidence>
<dbReference type="EMBL" id="BAAADO010000003">
    <property type="protein sequence ID" value="GAA0490507.1"/>
    <property type="molecule type" value="Genomic_DNA"/>
</dbReference>
<dbReference type="Proteomes" id="UP001500880">
    <property type="component" value="Unassembled WGS sequence"/>
</dbReference>